<gene>
    <name evidence="4" type="ORF">GQF01_15550</name>
</gene>
<dbReference type="EMBL" id="WTUZ01000020">
    <property type="protein sequence ID" value="MZQ83527.1"/>
    <property type="molecule type" value="Genomic_DNA"/>
</dbReference>
<dbReference type="PANTHER" id="PTHR37302:SF1">
    <property type="entry name" value="PROTEIN DINB"/>
    <property type="match status" value="1"/>
</dbReference>
<proteinExistence type="inferred from homology"/>
<feature type="binding site" evidence="3">
    <location>
        <position position="140"/>
    </location>
    <ligand>
        <name>a divalent metal cation</name>
        <dbReference type="ChEBI" id="CHEBI:60240"/>
    </ligand>
</feature>
<dbReference type="RefSeq" id="WP_161407687.1">
    <property type="nucleotide sequence ID" value="NZ_WTUZ01000020.1"/>
</dbReference>
<evidence type="ECO:0000313" key="4">
    <source>
        <dbReference type="EMBL" id="MZQ83527.1"/>
    </source>
</evidence>
<evidence type="ECO:0000256" key="2">
    <source>
        <dbReference type="ARBA" id="ARBA00022723"/>
    </source>
</evidence>
<dbReference type="InterPro" id="IPR007837">
    <property type="entry name" value="DinB"/>
</dbReference>
<dbReference type="Pfam" id="PF05163">
    <property type="entry name" value="DinB"/>
    <property type="match status" value="1"/>
</dbReference>
<organism evidence="4 5">
    <name type="scientific">Paenibacillus silvestris</name>
    <dbReference type="NCBI Taxonomy" id="2606219"/>
    <lineage>
        <taxon>Bacteria</taxon>
        <taxon>Bacillati</taxon>
        <taxon>Bacillota</taxon>
        <taxon>Bacilli</taxon>
        <taxon>Bacillales</taxon>
        <taxon>Paenibacillaceae</taxon>
        <taxon>Paenibacillus</taxon>
    </lineage>
</organism>
<feature type="binding site" evidence="3">
    <location>
        <position position="48"/>
    </location>
    <ligand>
        <name>a divalent metal cation</name>
        <dbReference type="ChEBI" id="CHEBI:60240"/>
    </ligand>
</feature>
<evidence type="ECO:0000256" key="3">
    <source>
        <dbReference type="PIRSR" id="PIRSR607837-1"/>
    </source>
</evidence>
<comment type="caution">
    <text evidence="4">The sequence shown here is derived from an EMBL/GenBank/DDBJ whole genome shotgun (WGS) entry which is preliminary data.</text>
</comment>
<keyword evidence="5" id="KW-1185">Reference proteome</keyword>
<dbReference type="Proteomes" id="UP000481087">
    <property type="component" value="Unassembled WGS sequence"/>
</dbReference>
<name>A0A6L8UZY5_9BACL</name>
<feature type="binding site" evidence="3">
    <location>
        <position position="136"/>
    </location>
    <ligand>
        <name>a divalent metal cation</name>
        <dbReference type="ChEBI" id="CHEBI:60240"/>
    </ligand>
</feature>
<evidence type="ECO:0000313" key="5">
    <source>
        <dbReference type="Proteomes" id="UP000481087"/>
    </source>
</evidence>
<dbReference type="Gene3D" id="1.20.120.450">
    <property type="entry name" value="dinb family like domain"/>
    <property type="match status" value="1"/>
</dbReference>
<sequence>MREQTINTYDYHVWANKRVFERLAELPEEVLHQELCNVFPTIYKGLVHIYQVDTVWLSGMMGNSYEQIVELIGTIEAKTAGKSLKELQAVYWEKAEEYRIFLNRVDDLQAKKQFPHPTFGVLNASIQELIQHIVNHGTYHRGNISSMLRQLGHAGASSDFVFYLYEVNK</sequence>
<reference evidence="4 5" key="1">
    <citation type="submission" date="2019-12" db="EMBL/GenBank/DDBJ databases">
        <title>Paenibacillus sp. nov. sp. isolated from soil.</title>
        <authorList>
            <person name="Kim J."/>
            <person name="Jeong S.E."/>
            <person name="Jung H.S."/>
            <person name="Jeon C.O."/>
        </authorList>
    </citation>
    <scope>NUCLEOTIDE SEQUENCE [LARGE SCALE GENOMIC DNA]</scope>
    <source>
        <strain evidence="4 5">5J-6</strain>
    </source>
</reference>
<dbReference type="AlphaFoldDB" id="A0A6L8UZY5"/>
<comment type="similarity">
    <text evidence="1">Belongs to the DinB family.</text>
</comment>
<protein>
    <submittedName>
        <fullName evidence="4">DUF664 domain-containing protein</fullName>
    </submittedName>
</protein>
<keyword evidence="2 3" id="KW-0479">Metal-binding</keyword>
<accession>A0A6L8UZY5</accession>
<evidence type="ECO:0000256" key="1">
    <source>
        <dbReference type="ARBA" id="ARBA00008635"/>
    </source>
</evidence>
<dbReference type="GO" id="GO:0046872">
    <property type="term" value="F:metal ion binding"/>
    <property type="evidence" value="ECO:0007669"/>
    <property type="project" value="UniProtKB-KW"/>
</dbReference>
<dbReference type="PANTHER" id="PTHR37302">
    <property type="entry name" value="SLR1116 PROTEIN"/>
    <property type="match status" value="1"/>
</dbReference>
<dbReference type="SUPFAM" id="SSF109854">
    <property type="entry name" value="DinB/YfiT-like putative metalloenzymes"/>
    <property type="match status" value="1"/>
</dbReference>
<dbReference type="InterPro" id="IPR034660">
    <property type="entry name" value="DinB/YfiT-like"/>
</dbReference>